<proteinExistence type="predicted"/>
<dbReference type="AlphaFoldDB" id="A0ABD3R632"/>
<evidence type="ECO:0000313" key="2">
    <source>
        <dbReference type="Proteomes" id="UP001530377"/>
    </source>
</evidence>
<protein>
    <submittedName>
        <fullName evidence="1">Uncharacterized protein</fullName>
    </submittedName>
</protein>
<organism evidence="1 2">
    <name type="scientific">Cyclostephanos tholiformis</name>
    <dbReference type="NCBI Taxonomy" id="382380"/>
    <lineage>
        <taxon>Eukaryota</taxon>
        <taxon>Sar</taxon>
        <taxon>Stramenopiles</taxon>
        <taxon>Ochrophyta</taxon>
        <taxon>Bacillariophyta</taxon>
        <taxon>Coscinodiscophyceae</taxon>
        <taxon>Thalassiosirophycidae</taxon>
        <taxon>Stephanodiscales</taxon>
        <taxon>Stephanodiscaceae</taxon>
        <taxon>Cyclostephanos</taxon>
    </lineage>
</organism>
<dbReference type="Proteomes" id="UP001530377">
    <property type="component" value="Unassembled WGS sequence"/>
</dbReference>
<gene>
    <name evidence="1" type="ORF">ACHAXA_004972</name>
</gene>
<keyword evidence="2" id="KW-1185">Reference proteome</keyword>
<name>A0ABD3R632_9STRA</name>
<accession>A0ABD3R632</accession>
<dbReference type="EMBL" id="JALLPB020000558">
    <property type="protein sequence ID" value="KAL3808019.1"/>
    <property type="molecule type" value="Genomic_DNA"/>
</dbReference>
<sequence length="89" mass="9830">MPQNRAHSGFGKGENPNSRLALCNMDAMNDYSEQERYLSLLGDAICPGAGKLVGYARSPSNKKSNKEDAVERTPQNRMTEAAMLIRLQD</sequence>
<reference evidence="1 2" key="1">
    <citation type="submission" date="2024-10" db="EMBL/GenBank/DDBJ databases">
        <title>Updated reference genomes for cyclostephanoid diatoms.</title>
        <authorList>
            <person name="Roberts W.R."/>
            <person name="Alverson A.J."/>
        </authorList>
    </citation>
    <scope>NUCLEOTIDE SEQUENCE [LARGE SCALE GENOMIC DNA]</scope>
    <source>
        <strain evidence="1 2">AJA228-03</strain>
    </source>
</reference>
<comment type="caution">
    <text evidence="1">The sequence shown here is derived from an EMBL/GenBank/DDBJ whole genome shotgun (WGS) entry which is preliminary data.</text>
</comment>
<evidence type="ECO:0000313" key="1">
    <source>
        <dbReference type="EMBL" id="KAL3808019.1"/>
    </source>
</evidence>